<dbReference type="GO" id="GO:0015074">
    <property type="term" value="P:DNA integration"/>
    <property type="evidence" value="ECO:0007669"/>
    <property type="project" value="InterPro"/>
</dbReference>
<protein>
    <recommendedName>
        <fullName evidence="1">Integrase catalytic domain-containing protein</fullName>
    </recommendedName>
</protein>
<dbReference type="SUPFAM" id="SSF53098">
    <property type="entry name" value="Ribonuclease H-like"/>
    <property type="match status" value="1"/>
</dbReference>
<gene>
    <name evidence="2" type="ORF">CKO25_20155</name>
</gene>
<keyword evidence="3" id="KW-1185">Reference proteome</keyword>
<dbReference type="Proteomes" id="UP001138802">
    <property type="component" value="Unassembled WGS sequence"/>
</dbReference>
<dbReference type="InterPro" id="IPR036397">
    <property type="entry name" value="RNaseH_sf"/>
</dbReference>
<dbReference type="InterPro" id="IPR050900">
    <property type="entry name" value="Transposase_IS3/IS150/IS904"/>
</dbReference>
<dbReference type="Gene3D" id="3.30.420.10">
    <property type="entry name" value="Ribonuclease H-like superfamily/Ribonuclease H"/>
    <property type="match status" value="1"/>
</dbReference>
<dbReference type="AlphaFoldDB" id="A0A9X1BAC8"/>
<comment type="caution">
    <text evidence="2">The sequence shown here is derived from an EMBL/GenBank/DDBJ whole genome shotgun (WGS) entry which is preliminary data.</text>
</comment>
<accession>A0A9X1BAC8</accession>
<dbReference type="GO" id="GO:0003676">
    <property type="term" value="F:nucleic acid binding"/>
    <property type="evidence" value="ECO:0007669"/>
    <property type="project" value="InterPro"/>
</dbReference>
<dbReference type="PROSITE" id="PS50994">
    <property type="entry name" value="INTEGRASE"/>
    <property type="match status" value="1"/>
</dbReference>
<feature type="domain" description="Integrase catalytic" evidence="1">
    <location>
        <begin position="1"/>
        <end position="154"/>
    </location>
</feature>
<dbReference type="EMBL" id="NRSD01000047">
    <property type="protein sequence ID" value="MBK1646894.1"/>
    <property type="molecule type" value="Genomic_DNA"/>
</dbReference>
<evidence type="ECO:0000313" key="2">
    <source>
        <dbReference type="EMBL" id="MBK1646894.1"/>
    </source>
</evidence>
<name>A0A9X1BAC8_9GAMM</name>
<dbReference type="PANTHER" id="PTHR46889">
    <property type="entry name" value="TRANSPOSASE INSF FOR INSERTION SEQUENCE IS3B-RELATED"/>
    <property type="match status" value="1"/>
</dbReference>
<dbReference type="InterPro" id="IPR012337">
    <property type="entry name" value="RNaseH-like_sf"/>
</dbReference>
<evidence type="ECO:0000313" key="3">
    <source>
        <dbReference type="Proteomes" id="UP001138802"/>
    </source>
</evidence>
<proteinExistence type="predicted"/>
<reference evidence="2 3" key="1">
    <citation type="journal article" date="2020" name="Microorganisms">
        <title>Osmotic Adaptation and Compatible Solute Biosynthesis of Phototrophic Bacteria as Revealed from Genome Analyses.</title>
        <authorList>
            <person name="Imhoff J.F."/>
            <person name="Rahn T."/>
            <person name="Kunzel S."/>
            <person name="Keller A."/>
            <person name="Neulinger S.C."/>
        </authorList>
    </citation>
    <scope>NUCLEOTIDE SEQUENCE [LARGE SCALE GENOMIC DNA]</scope>
    <source>
        <strain evidence="2 3">DSM 21303</strain>
    </source>
</reference>
<dbReference type="PANTHER" id="PTHR46889:SF4">
    <property type="entry name" value="TRANSPOSASE INSO FOR INSERTION SEQUENCE ELEMENT IS911B-RELATED"/>
    <property type="match status" value="1"/>
</dbReference>
<organism evidence="2 3">
    <name type="scientific">Thiocapsa imhoffii</name>
    <dbReference type="NCBI Taxonomy" id="382777"/>
    <lineage>
        <taxon>Bacteria</taxon>
        <taxon>Pseudomonadati</taxon>
        <taxon>Pseudomonadota</taxon>
        <taxon>Gammaproteobacteria</taxon>
        <taxon>Chromatiales</taxon>
        <taxon>Chromatiaceae</taxon>
        <taxon>Thiocapsa</taxon>
    </lineage>
</organism>
<sequence length="255" mass="28950">MKKRTTMLTNTDRLDLIEDLFSRTTVGWEVPAEESAEHASRLIERACLAEGVHRPGLVLHSDYASPMTGATMLSTLQRRLGVVPSFSRPSVSDDNPDAESLFRTLKDTPAFPPQPFASLADARAWVARFVHWYNEEHRHSKIRFVTHGQRHRGKDIANLAHRHQVDQDAHRANPTRWSRQTRNWTPIDHVWLTQPAEGACAHSRSAGRPGRMKKRTTMLTNTVTQVSASLSRMRSLKSNRSLALCTGFRSNHPYE</sequence>
<evidence type="ECO:0000259" key="1">
    <source>
        <dbReference type="PROSITE" id="PS50994"/>
    </source>
</evidence>
<dbReference type="InterPro" id="IPR001584">
    <property type="entry name" value="Integrase_cat-core"/>
</dbReference>
<dbReference type="Pfam" id="PF13683">
    <property type="entry name" value="rve_3"/>
    <property type="match status" value="1"/>
</dbReference>